<evidence type="ECO:0000259" key="6">
    <source>
        <dbReference type="Pfam" id="PF06305"/>
    </source>
</evidence>
<feature type="domain" description="Lipopolysaccharide assembly protein A" evidence="6">
    <location>
        <begin position="27"/>
        <end position="89"/>
    </location>
</feature>
<gene>
    <name evidence="7" type="ORF">FKG94_06040</name>
</gene>
<keyword evidence="4 5" id="KW-0472">Membrane</keyword>
<evidence type="ECO:0000256" key="5">
    <source>
        <dbReference type="SAM" id="Phobius"/>
    </source>
</evidence>
<keyword evidence="1" id="KW-1003">Cell membrane</keyword>
<keyword evidence="8" id="KW-1185">Reference proteome</keyword>
<proteinExistence type="predicted"/>
<sequence>MLWLKRIVLLAVVCLFLVVGFVFHSSNAVEVPLNLFGITFVPTGLGLLLLLFFFAGGLFGFFVSLLPYFGAKKQVLLLNRKVSGYEKEIAKLRTAPLRT</sequence>
<evidence type="ECO:0000256" key="3">
    <source>
        <dbReference type="ARBA" id="ARBA00022989"/>
    </source>
</evidence>
<dbReference type="InterPro" id="IPR010445">
    <property type="entry name" value="LapA_dom"/>
</dbReference>
<dbReference type="GO" id="GO:0005886">
    <property type="term" value="C:plasma membrane"/>
    <property type="evidence" value="ECO:0007669"/>
    <property type="project" value="InterPro"/>
</dbReference>
<comment type="caution">
    <text evidence="7">The sequence shown here is derived from an EMBL/GenBank/DDBJ whole genome shotgun (WGS) entry which is preliminary data.</text>
</comment>
<dbReference type="EMBL" id="VHSG01000006">
    <property type="protein sequence ID" value="TQV84216.1"/>
    <property type="molecule type" value="Genomic_DNA"/>
</dbReference>
<name>A0A545U442_9GAMM</name>
<keyword evidence="3 5" id="KW-1133">Transmembrane helix</keyword>
<evidence type="ECO:0000313" key="7">
    <source>
        <dbReference type="EMBL" id="TQV84216.1"/>
    </source>
</evidence>
<keyword evidence="2 5" id="KW-0812">Transmembrane</keyword>
<organism evidence="7 8">
    <name type="scientific">Exilibacterium tricleocarpae</name>
    <dbReference type="NCBI Taxonomy" id="2591008"/>
    <lineage>
        <taxon>Bacteria</taxon>
        <taxon>Pseudomonadati</taxon>
        <taxon>Pseudomonadota</taxon>
        <taxon>Gammaproteobacteria</taxon>
        <taxon>Cellvibrionales</taxon>
        <taxon>Cellvibrionaceae</taxon>
        <taxon>Exilibacterium</taxon>
    </lineage>
</organism>
<evidence type="ECO:0000313" key="8">
    <source>
        <dbReference type="Proteomes" id="UP000319732"/>
    </source>
</evidence>
<reference evidence="7 8" key="1">
    <citation type="submission" date="2019-06" db="EMBL/GenBank/DDBJ databases">
        <title>Whole genome sequence for Cellvibrionaceae sp. R142.</title>
        <authorList>
            <person name="Wang G."/>
        </authorList>
    </citation>
    <scope>NUCLEOTIDE SEQUENCE [LARGE SCALE GENOMIC DNA]</scope>
    <source>
        <strain evidence="7 8">R142</strain>
    </source>
</reference>
<dbReference type="AlphaFoldDB" id="A0A545U442"/>
<evidence type="ECO:0000256" key="2">
    <source>
        <dbReference type="ARBA" id="ARBA00022692"/>
    </source>
</evidence>
<evidence type="ECO:0000256" key="4">
    <source>
        <dbReference type="ARBA" id="ARBA00023136"/>
    </source>
</evidence>
<dbReference type="Proteomes" id="UP000319732">
    <property type="component" value="Unassembled WGS sequence"/>
</dbReference>
<protein>
    <submittedName>
        <fullName evidence="7">DUF1049 domain-containing protein</fullName>
    </submittedName>
</protein>
<feature type="transmembrane region" description="Helical" evidence="5">
    <location>
        <begin position="44"/>
        <end position="71"/>
    </location>
</feature>
<accession>A0A545U442</accession>
<dbReference type="Pfam" id="PF06305">
    <property type="entry name" value="LapA_dom"/>
    <property type="match status" value="1"/>
</dbReference>
<evidence type="ECO:0000256" key="1">
    <source>
        <dbReference type="ARBA" id="ARBA00022475"/>
    </source>
</evidence>